<evidence type="ECO:0000313" key="1">
    <source>
        <dbReference type="EMBL" id="AUB35392.1"/>
    </source>
</evidence>
<organism evidence="1 2">
    <name type="scientific">Nostoc flagelliforme CCNUN1</name>
    <dbReference type="NCBI Taxonomy" id="2038116"/>
    <lineage>
        <taxon>Bacteria</taxon>
        <taxon>Bacillati</taxon>
        <taxon>Cyanobacteriota</taxon>
        <taxon>Cyanophyceae</taxon>
        <taxon>Nostocales</taxon>
        <taxon>Nostocaceae</taxon>
        <taxon>Nostoc</taxon>
    </lineage>
</organism>
<sequence length="38" mass="4232">MEFGSSYAIICNISLVLKELGCQASLVRPSYDIVCDRH</sequence>
<dbReference type="KEGG" id="nfl:COO91_01270"/>
<protein>
    <submittedName>
        <fullName evidence="1">Uncharacterized protein</fullName>
    </submittedName>
</protein>
<reference evidence="1 2" key="1">
    <citation type="submission" date="2017-11" db="EMBL/GenBank/DDBJ databases">
        <title>Complete genome of a free-living desiccation-tolerant cyanobacterium and its photosynthetic adaptation to extreme terrestrial habitat.</title>
        <authorList>
            <person name="Shang J."/>
        </authorList>
    </citation>
    <scope>NUCLEOTIDE SEQUENCE [LARGE SCALE GENOMIC DNA]</scope>
    <source>
        <strain evidence="1 2">CCNUN1</strain>
    </source>
</reference>
<proteinExistence type="predicted"/>
<accession>A0A2K8SIX8</accession>
<dbReference type="AlphaFoldDB" id="A0A2K8SIX8"/>
<gene>
    <name evidence="1" type="ORF">COO91_01270</name>
</gene>
<name>A0A2K8SIX8_9NOSO</name>
<keyword evidence="2" id="KW-1185">Reference proteome</keyword>
<dbReference type="Proteomes" id="UP000232003">
    <property type="component" value="Chromosome"/>
</dbReference>
<dbReference type="EMBL" id="CP024785">
    <property type="protein sequence ID" value="AUB35392.1"/>
    <property type="molecule type" value="Genomic_DNA"/>
</dbReference>
<evidence type="ECO:0000313" key="2">
    <source>
        <dbReference type="Proteomes" id="UP000232003"/>
    </source>
</evidence>